<dbReference type="Proteomes" id="UP000325307">
    <property type="component" value="Unassembled WGS sequence"/>
</dbReference>
<accession>A0A5A7NRW6</accession>
<dbReference type="RefSeq" id="WP_149957061.1">
    <property type="nucleotide sequence ID" value="NZ_BKDJ01000009.1"/>
</dbReference>
<feature type="region of interest" description="Disordered" evidence="1">
    <location>
        <begin position="75"/>
        <end position="97"/>
    </location>
</feature>
<dbReference type="AlphaFoldDB" id="A0A5A7NRW6"/>
<dbReference type="EMBL" id="BKDJ01000009">
    <property type="protein sequence ID" value="GER23469.1"/>
    <property type="molecule type" value="Genomic_DNA"/>
</dbReference>
<keyword evidence="3" id="KW-1185">Reference proteome</keyword>
<feature type="compositionally biased region" description="Low complexity" evidence="1">
    <location>
        <begin position="28"/>
        <end position="38"/>
    </location>
</feature>
<name>A0A5A7NRW6_9MICC</name>
<organism evidence="2 3">
    <name type="scientific">Zafaria cholistanensis</name>
    <dbReference type="NCBI Taxonomy" id="1682741"/>
    <lineage>
        <taxon>Bacteria</taxon>
        <taxon>Bacillati</taxon>
        <taxon>Actinomycetota</taxon>
        <taxon>Actinomycetes</taxon>
        <taxon>Micrococcales</taxon>
        <taxon>Micrococcaceae</taxon>
        <taxon>Zafaria</taxon>
    </lineage>
</organism>
<dbReference type="OrthoDB" id="9554455at2"/>
<evidence type="ECO:0000313" key="2">
    <source>
        <dbReference type="EMBL" id="GER23469.1"/>
    </source>
</evidence>
<evidence type="ECO:0000313" key="3">
    <source>
        <dbReference type="Proteomes" id="UP000325307"/>
    </source>
</evidence>
<gene>
    <name evidence="2" type="ORF">NCCP1664_19650</name>
</gene>
<comment type="caution">
    <text evidence="2">The sequence shown here is derived from an EMBL/GenBank/DDBJ whole genome shotgun (WGS) entry which is preliminary data.</text>
</comment>
<feature type="region of interest" description="Disordered" evidence="1">
    <location>
        <begin position="1"/>
        <end position="39"/>
    </location>
</feature>
<proteinExistence type="predicted"/>
<evidence type="ECO:0000256" key="1">
    <source>
        <dbReference type="SAM" id="MobiDB-lite"/>
    </source>
</evidence>
<reference evidence="2 3" key="1">
    <citation type="submission" date="2019-09" db="EMBL/GenBank/DDBJ databases">
        <title>Arthrobacter zafarii sp. nov., a moderately thermotolerant and halotolerant actinobacterium isolated from Cholistan desert soil of Pakistan.</title>
        <authorList>
            <person name="Amin A."/>
            <person name="Ahmed I."/>
            <person name="Khalid N."/>
            <person name="Schumann P."/>
            <person name="Busse H.J."/>
            <person name="Khan I.U."/>
            <person name="Li S."/>
            <person name="Li W.J."/>
        </authorList>
    </citation>
    <scope>NUCLEOTIDE SEQUENCE [LARGE SCALE GENOMIC DNA]</scope>
    <source>
        <strain evidence="2 3">NCCP-1664</strain>
    </source>
</reference>
<feature type="compositionally biased region" description="Basic and acidic residues" evidence="1">
    <location>
        <begin position="1"/>
        <end position="21"/>
    </location>
</feature>
<sequence>MPKVLRFDDEPHRGAPHDGGPHDGGPGPERSGPSEGSPAVRVIVKVNTGGYVPDGFRVRTRVDEELFTAEASEADLTRAAGDPHVDSVARARPLGLD</sequence>
<protein>
    <submittedName>
        <fullName evidence="2">Uncharacterized protein</fullName>
    </submittedName>
</protein>